<dbReference type="Proteomes" id="UP000238882">
    <property type="component" value="Unassembled WGS sequence"/>
</dbReference>
<dbReference type="EMBL" id="MSCN01000001">
    <property type="protein sequence ID" value="PQJ77955.1"/>
    <property type="molecule type" value="Genomic_DNA"/>
</dbReference>
<organism evidence="2 3">
    <name type="scientific">Polaribacter porphyrae</name>
    <dbReference type="NCBI Taxonomy" id="1137780"/>
    <lineage>
        <taxon>Bacteria</taxon>
        <taxon>Pseudomonadati</taxon>
        <taxon>Bacteroidota</taxon>
        <taxon>Flavobacteriia</taxon>
        <taxon>Flavobacteriales</taxon>
        <taxon>Flavobacteriaceae</taxon>
    </lineage>
</organism>
<sequence>MKEIILKYYLPVFGMTLIPIVPPLVINYNTPELGEMILWLSIMSIVLTLVLGTFQYKFGDRINTKRKKKQIKKDLFQRFISNGFSNNEVSVSGYFKDYFLVISPEKDEFQPNKWLEIEIIFNPKQQGQFIPVYVFQKLHKLKRKEYTWNSNSLVIKKVYGFKLPKYDKIIAILDKAITDLKNNNIESIDYQNWNHSIGESLNHYKQISTFKN</sequence>
<keyword evidence="3" id="KW-1185">Reference proteome</keyword>
<reference evidence="2 3" key="1">
    <citation type="submission" date="2016-12" db="EMBL/GenBank/DDBJ databases">
        <title>Trade-off between light-utilization and light-protection in marine flavobacteria.</title>
        <authorList>
            <person name="Kumagai Y."/>
            <person name="Yoshizawa S."/>
            <person name="Kogure K."/>
            <person name="Iwasaki W."/>
        </authorList>
    </citation>
    <scope>NUCLEOTIDE SEQUENCE [LARGE SCALE GENOMIC DNA]</scope>
    <source>
        <strain evidence="2 3">NBRC 108759</strain>
    </source>
</reference>
<gene>
    <name evidence="2" type="ORF">BTO18_01585</name>
</gene>
<keyword evidence="1" id="KW-1133">Transmembrane helix</keyword>
<evidence type="ECO:0000256" key="1">
    <source>
        <dbReference type="SAM" id="Phobius"/>
    </source>
</evidence>
<comment type="caution">
    <text evidence="2">The sequence shown here is derived from an EMBL/GenBank/DDBJ whole genome shotgun (WGS) entry which is preliminary data.</text>
</comment>
<evidence type="ECO:0000313" key="2">
    <source>
        <dbReference type="EMBL" id="PQJ77955.1"/>
    </source>
</evidence>
<name>A0A2S7WK17_9FLAO</name>
<keyword evidence="1" id="KW-0812">Transmembrane</keyword>
<dbReference type="OrthoDB" id="1187765at2"/>
<accession>A0A2S7WK17</accession>
<protein>
    <submittedName>
        <fullName evidence="2">Uncharacterized protein</fullName>
    </submittedName>
</protein>
<keyword evidence="1" id="KW-0472">Membrane</keyword>
<dbReference type="AlphaFoldDB" id="A0A2S7WK17"/>
<proteinExistence type="predicted"/>
<dbReference type="RefSeq" id="WP_105014537.1">
    <property type="nucleotide sequence ID" value="NZ_MSCN01000001.1"/>
</dbReference>
<feature type="transmembrane region" description="Helical" evidence="1">
    <location>
        <begin position="36"/>
        <end position="58"/>
    </location>
</feature>
<evidence type="ECO:0000313" key="3">
    <source>
        <dbReference type="Proteomes" id="UP000238882"/>
    </source>
</evidence>
<feature type="transmembrane region" description="Helical" evidence="1">
    <location>
        <begin position="12"/>
        <end position="30"/>
    </location>
</feature>